<evidence type="ECO:0000313" key="5">
    <source>
        <dbReference type="Proteomes" id="UP000249720"/>
    </source>
</evidence>
<reference evidence="4 5" key="1">
    <citation type="submission" date="2018-06" db="EMBL/GenBank/DDBJ databases">
        <title>Genomic Encyclopedia of Archaeal and Bacterial Type Strains, Phase II (KMG-II): from individual species to whole genera.</title>
        <authorList>
            <person name="Goeker M."/>
        </authorList>
    </citation>
    <scope>NUCLEOTIDE SEQUENCE [LARGE SCALE GENOMIC DNA]</scope>
    <source>
        <strain evidence="4 5">DSM 23241</strain>
    </source>
</reference>
<dbReference type="PANTHER" id="PTHR10091:SF0">
    <property type="entry name" value="GALACTOSE MUTAROTASE"/>
    <property type="match status" value="1"/>
</dbReference>
<dbReference type="GO" id="GO:0030246">
    <property type="term" value="F:carbohydrate binding"/>
    <property type="evidence" value="ECO:0007669"/>
    <property type="project" value="InterPro"/>
</dbReference>
<dbReference type="GO" id="GO:0033499">
    <property type="term" value="P:galactose catabolic process via UDP-galactose, Leloir pathway"/>
    <property type="evidence" value="ECO:0007669"/>
    <property type="project" value="TreeGrafter"/>
</dbReference>
<gene>
    <name evidence="4" type="ORF">LX80_01798</name>
</gene>
<dbReference type="Proteomes" id="UP000249720">
    <property type="component" value="Unassembled WGS sequence"/>
</dbReference>
<evidence type="ECO:0000256" key="1">
    <source>
        <dbReference type="ARBA" id="ARBA00001913"/>
    </source>
</evidence>
<name>A0A2W7RTZ8_9BACT</name>
<dbReference type="PANTHER" id="PTHR10091">
    <property type="entry name" value="ALDOSE-1-EPIMERASE"/>
    <property type="match status" value="1"/>
</dbReference>
<comment type="cofactor">
    <cofactor evidence="1">
        <name>Ca(2+)</name>
        <dbReference type="ChEBI" id="CHEBI:29108"/>
    </cofactor>
</comment>
<dbReference type="Gene3D" id="2.70.98.10">
    <property type="match status" value="1"/>
</dbReference>
<dbReference type="GO" id="GO:0004034">
    <property type="term" value="F:aldose 1-epimerase activity"/>
    <property type="evidence" value="ECO:0007669"/>
    <property type="project" value="TreeGrafter"/>
</dbReference>
<comment type="subunit">
    <text evidence="2">Monomer.</text>
</comment>
<dbReference type="EMBL" id="QKZV01000005">
    <property type="protein sequence ID" value="PZX62316.1"/>
    <property type="molecule type" value="Genomic_DNA"/>
</dbReference>
<dbReference type="InterPro" id="IPR008183">
    <property type="entry name" value="Aldose_1/G6P_1-epimerase"/>
</dbReference>
<evidence type="ECO:0000256" key="2">
    <source>
        <dbReference type="ARBA" id="ARBA00011245"/>
    </source>
</evidence>
<evidence type="ECO:0000313" key="4">
    <source>
        <dbReference type="EMBL" id="PZX62316.1"/>
    </source>
</evidence>
<dbReference type="AlphaFoldDB" id="A0A2W7RTZ8"/>
<dbReference type="RefSeq" id="WP_111295444.1">
    <property type="nucleotide sequence ID" value="NZ_QKZV01000005.1"/>
</dbReference>
<dbReference type="GO" id="GO:0006006">
    <property type="term" value="P:glucose metabolic process"/>
    <property type="evidence" value="ECO:0007669"/>
    <property type="project" value="TreeGrafter"/>
</dbReference>
<sequence length="313" mass="35279">MRFNSSIISKQPFEVIQLKDEQTGTAVEIYAMGALLNSFKVPVKDGYQNVIDGFDNAEAALQEITYGFKSAKLSPFVCRMANGQFTINGHTYTVGKFYLGNHAIHGLVYDAIFEVVNLHANDYGCTVGLRYQYKGDDKGYPFPFELLINWKLQANQTVTVTTSVVHHGSSPIPYSDGWHPYFTLGTGIDECTLQFSSNKQVEFDERLLPTGVMLDDNRFENGMLLKDVNLDNCFVLNSEQPAHCVLKNHLLELHITPDKAYPYLQVYIPPHRKSMAIENLSSAPDAFNNDMGLLLLQPDRYYIFSTTYSVKAL</sequence>
<dbReference type="SUPFAM" id="SSF74650">
    <property type="entry name" value="Galactose mutarotase-like"/>
    <property type="match status" value="1"/>
</dbReference>
<dbReference type="InterPro" id="IPR014718">
    <property type="entry name" value="GH-type_carb-bd"/>
</dbReference>
<comment type="caution">
    <text evidence="4">The sequence shown here is derived from an EMBL/GenBank/DDBJ whole genome shotgun (WGS) entry which is preliminary data.</text>
</comment>
<keyword evidence="3" id="KW-0106">Calcium</keyword>
<dbReference type="InterPro" id="IPR011013">
    <property type="entry name" value="Gal_mutarotase_sf_dom"/>
</dbReference>
<proteinExistence type="predicted"/>
<keyword evidence="5" id="KW-1185">Reference proteome</keyword>
<dbReference type="OrthoDB" id="9808779at2"/>
<evidence type="ECO:0000256" key="3">
    <source>
        <dbReference type="ARBA" id="ARBA00022837"/>
    </source>
</evidence>
<organism evidence="4 5">
    <name type="scientific">Hydrotalea sandarakina</name>
    <dbReference type="NCBI Taxonomy" id="1004304"/>
    <lineage>
        <taxon>Bacteria</taxon>
        <taxon>Pseudomonadati</taxon>
        <taxon>Bacteroidota</taxon>
        <taxon>Chitinophagia</taxon>
        <taxon>Chitinophagales</taxon>
        <taxon>Chitinophagaceae</taxon>
        <taxon>Hydrotalea</taxon>
    </lineage>
</organism>
<dbReference type="Pfam" id="PF01263">
    <property type="entry name" value="Aldose_epim"/>
    <property type="match status" value="1"/>
</dbReference>
<protein>
    <submittedName>
        <fullName evidence="4">Aldose 1-epimerase</fullName>
    </submittedName>
</protein>
<dbReference type="CDD" id="cd01081">
    <property type="entry name" value="Aldose_epim"/>
    <property type="match status" value="1"/>
</dbReference>
<accession>A0A2W7RTZ8</accession>